<accession>A0A6G0YPD9</accession>
<evidence type="ECO:0000313" key="8">
    <source>
        <dbReference type="EMBL" id="KAF0759594.1"/>
    </source>
</evidence>
<dbReference type="PRINTS" id="PR00160">
    <property type="entry name" value="GLUTAREDOXIN"/>
</dbReference>
<organism evidence="8 9">
    <name type="scientific">Aphis craccivora</name>
    <name type="common">Cowpea aphid</name>
    <dbReference type="NCBI Taxonomy" id="307492"/>
    <lineage>
        <taxon>Eukaryota</taxon>
        <taxon>Metazoa</taxon>
        <taxon>Ecdysozoa</taxon>
        <taxon>Arthropoda</taxon>
        <taxon>Hexapoda</taxon>
        <taxon>Insecta</taxon>
        <taxon>Pterygota</taxon>
        <taxon>Neoptera</taxon>
        <taxon>Paraneoptera</taxon>
        <taxon>Hemiptera</taxon>
        <taxon>Sternorrhyncha</taxon>
        <taxon>Aphidomorpha</taxon>
        <taxon>Aphidoidea</taxon>
        <taxon>Aphididae</taxon>
        <taxon>Aphidini</taxon>
        <taxon>Aphis</taxon>
        <taxon>Aphis</taxon>
    </lineage>
</organism>
<dbReference type="PROSITE" id="PS51354">
    <property type="entry name" value="GLUTAREDOXIN_2"/>
    <property type="match status" value="1"/>
</dbReference>
<keyword evidence="3" id="KW-0676">Redox-active center</keyword>
<dbReference type="NCBIfam" id="TIGR02180">
    <property type="entry name" value="GRX_euk"/>
    <property type="match status" value="1"/>
</dbReference>
<reference evidence="8 9" key="1">
    <citation type="submission" date="2019-08" db="EMBL/GenBank/DDBJ databases">
        <title>Whole genome of Aphis craccivora.</title>
        <authorList>
            <person name="Voronova N.V."/>
            <person name="Shulinski R.S."/>
            <person name="Bandarenka Y.V."/>
            <person name="Zhorov D.G."/>
            <person name="Warner D."/>
        </authorList>
    </citation>
    <scope>NUCLEOTIDE SEQUENCE [LARGE SCALE GENOMIC DNA]</scope>
    <source>
        <strain evidence="8">180601</strain>
        <tissue evidence="8">Whole Body</tissue>
    </source>
</reference>
<evidence type="ECO:0000259" key="7">
    <source>
        <dbReference type="Pfam" id="PF00462"/>
    </source>
</evidence>
<name>A0A6G0YPD9_APHCR</name>
<dbReference type="EMBL" id="VUJU01002943">
    <property type="protein sequence ID" value="KAF0759594.1"/>
    <property type="molecule type" value="Genomic_DNA"/>
</dbReference>
<dbReference type="InterPro" id="IPR002109">
    <property type="entry name" value="Glutaredoxin"/>
</dbReference>
<evidence type="ECO:0000256" key="5">
    <source>
        <dbReference type="ARBA" id="ARBA00038558"/>
    </source>
</evidence>
<dbReference type="Gene3D" id="3.40.30.10">
    <property type="entry name" value="Glutaredoxin"/>
    <property type="match status" value="1"/>
</dbReference>
<evidence type="ECO:0000256" key="6">
    <source>
        <dbReference type="ARBA" id="ARBA00039819"/>
    </source>
</evidence>
<proteinExistence type="inferred from homology"/>
<dbReference type="GO" id="GO:0005737">
    <property type="term" value="C:cytoplasm"/>
    <property type="evidence" value="ECO:0007669"/>
    <property type="project" value="TreeGrafter"/>
</dbReference>
<feature type="domain" description="Glutaredoxin" evidence="7">
    <location>
        <begin position="31"/>
        <end position="93"/>
    </location>
</feature>
<evidence type="ECO:0000256" key="4">
    <source>
        <dbReference type="ARBA" id="ARBA00037470"/>
    </source>
</evidence>
<dbReference type="Proteomes" id="UP000478052">
    <property type="component" value="Unassembled WGS sequence"/>
</dbReference>
<dbReference type="SUPFAM" id="SSF52833">
    <property type="entry name" value="Thioredoxin-like"/>
    <property type="match status" value="1"/>
</dbReference>
<dbReference type="AlphaFoldDB" id="A0A6G0YPD9"/>
<evidence type="ECO:0000313" key="9">
    <source>
        <dbReference type="Proteomes" id="UP000478052"/>
    </source>
</evidence>
<keyword evidence="2" id="KW-0318">Glutathionylation</keyword>
<gene>
    <name evidence="8" type="ORF">FWK35_00016764</name>
</gene>
<dbReference type="InterPro" id="IPR036249">
    <property type="entry name" value="Thioredoxin-like_sf"/>
</dbReference>
<comment type="function">
    <text evidence="4">Glutathione-dependent oxidoreductase that facilitates the maintenance of mitochondrial redox homeostasis upon induction of apoptosis by oxidative stress. Involved in response to hydrogen peroxide and regulation of apoptosis caused by oxidative stress. Acts as a very efficient catalyst of monothiol reactions because of its high affinity for protein glutathione-mixed disulfides. Can receive electrons not only from glutathione (GSH), but also from thioredoxin reductase supporting both monothiol and dithiol reactions. Efficiently catalyzes both glutathionylation and deglutathionylation of mitochondrial complex I, which in turn regulates the superoxide production by the complex. Overexpression decreases the susceptibility to apoptosis and prevents loss of cardiolipin and cytochrome c release.</text>
</comment>
<comment type="caution">
    <text evidence="8">The sequence shown here is derived from an EMBL/GenBank/DDBJ whole genome shotgun (WGS) entry which is preliminary data.</text>
</comment>
<comment type="similarity">
    <text evidence="1">Belongs to the glutaredoxin family.</text>
</comment>
<evidence type="ECO:0000256" key="2">
    <source>
        <dbReference type="ARBA" id="ARBA00023206"/>
    </source>
</evidence>
<keyword evidence="9" id="KW-1185">Reference proteome</keyword>
<dbReference type="FunFam" id="3.40.30.10:FF:000026">
    <property type="entry name" value="Glutaredoxin 2"/>
    <property type="match status" value="1"/>
</dbReference>
<dbReference type="PANTHER" id="PTHR45694:SF5">
    <property type="entry name" value="GLUTAREDOXIN 2"/>
    <property type="match status" value="1"/>
</dbReference>
<sequence length="114" mass="12562">MGSISSRRINSPTQVMAATQFVKDAIAHDPIVIFSKSDCGYCQMAKECFDKLKATYKSIDLDKRQDMDDIQDALEGITGARSVPRVFVNGVFIGGGSDVRKMSQNGKLEELLKK</sequence>
<dbReference type="GO" id="GO:0015038">
    <property type="term" value="F:glutathione disulfide oxidoreductase activity"/>
    <property type="evidence" value="ECO:0007669"/>
    <property type="project" value="TreeGrafter"/>
</dbReference>
<dbReference type="InterPro" id="IPR011899">
    <property type="entry name" value="Glutaredoxin_euk/vir"/>
</dbReference>
<comment type="subunit">
    <text evidence="5">Monomer; active form. Homodimer; inactive form. The homodimer is probably linked by 1 2Fe-2S cluster.</text>
</comment>
<dbReference type="CDD" id="cd03419">
    <property type="entry name" value="GRX_GRXh_1_2_like"/>
    <property type="match status" value="1"/>
</dbReference>
<evidence type="ECO:0000256" key="3">
    <source>
        <dbReference type="ARBA" id="ARBA00023284"/>
    </source>
</evidence>
<dbReference type="OrthoDB" id="418495at2759"/>
<dbReference type="PANTHER" id="PTHR45694">
    <property type="entry name" value="GLUTAREDOXIN 2"/>
    <property type="match status" value="1"/>
</dbReference>
<dbReference type="InterPro" id="IPR014025">
    <property type="entry name" value="Glutaredoxin_subgr"/>
</dbReference>
<evidence type="ECO:0000256" key="1">
    <source>
        <dbReference type="ARBA" id="ARBA00007787"/>
    </source>
</evidence>
<protein>
    <recommendedName>
        <fullName evidence="6">Glutaredoxin-2, mitochondrial</fullName>
    </recommendedName>
</protein>
<dbReference type="Pfam" id="PF00462">
    <property type="entry name" value="Glutaredoxin"/>
    <property type="match status" value="1"/>
</dbReference>
<dbReference type="GO" id="GO:0034599">
    <property type="term" value="P:cellular response to oxidative stress"/>
    <property type="evidence" value="ECO:0007669"/>
    <property type="project" value="TreeGrafter"/>
</dbReference>